<accession>A0A7D7R278</accession>
<evidence type="ECO:0000256" key="4">
    <source>
        <dbReference type="SAM" id="Coils"/>
    </source>
</evidence>
<feature type="coiled-coil region" evidence="4">
    <location>
        <begin position="596"/>
        <end position="630"/>
    </location>
</feature>
<dbReference type="GO" id="GO:0006302">
    <property type="term" value="P:double-strand break repair"/>
    <property type="evidence" value="ECO:0007669"/>
    <property type="project" value="InterPro"/>
</dbReference>
<proteinExistence type="inferred from homology"/>
<reference evidence="8" key="1">
    <citation type="submission" date="2020-07" db="EMBL/GenBank/DDBJ databases">
        <title>novel species isolated from the respiratory tract of Marmot.</title>
        <authorList>
            <person name="Zhang G."/>
        </authorList>
    </citation>
    <scope>NUCLEOTIDE SEQUENCE [LARGE SCALE GENOMIC DNA]</scope>
    <source>
        <strain evidence="8">686</strain>
    </source>
</reference>
<organism evidence="7 8">
    <name type="scientific">Gordonia jinghuaiqii</name>
    <dbReference type="NCBI Taxonomy" id="2758710"/>
    <lineage>
        <taxon>Bacteria</taxon>
        <taxon>Bacillati</taxon>
        <taxon>Actinomycetota</taxon>
        <taxon>Actinomycetes</taxon>
        <taxon>Mycobacteriales</taxon>
        <taxon>Gordoniaceae</taxon>
        <taxon>Gordonia</taxon>
    </lineage>
</organism>
<keyword evidence="4" id="KW-0175">Coiled coil</keyword>
<dbReference type="Pfam" id="PF13558">
    <property type="entry name" value="SbcC_Walker_B"/>
    <property type="match status" value="1"/>
</dbReference>
<gene>
    <name evidence="7" type="ORF">H1R19_09185</name>
</gene>
<dbReference type="GO" id="GO:0016887">
    <property type="term" value="F:ATP hydrolysis activity"/>
    <property type="evidence" value="ECO:0007669"/>
    <property type="project" value="InterPro"/>
</dbReference>
<dbReference type="EMBL" id="CP059491">
    <property type="protein sequence ID" value="QMT03251.1"/>
    <property type="molecule type" value="Genomic_DNA"/>
</dbReference>
<feature type="coiled-coil region" evidence="4">
    <location>
        <begin position="662"/>
        <end position="699"/>
    </location>
</feature>
<dbReference type="InterPro" id="IPR027417">
    <property type="entry name" value="P-loop_NTPase"/>
</dbReference>
<feature type="coiled-coil region" evidence="4">
    <location>
        <begin position="391"/>
        <end position="463"/>
    </location>
</feature>
<dbReference type="InterPro" id="IPR038729">
    <property type="entry name" value="Rad50/SbcC_AAA"/>
</dbReference>
<evidence type="ECO:0000256" key="5">
    <source>
        <dbReference type="SAM" id="MobiDB-lite"/>
    </source>
</evidence>
<comment type="subunit">
    <text evidence="2">Heterodimer of SbcC and SbcD.</text>
</comment>
<dbReference type="RefSeq" id="WP_219851260.1">
    <property type="nucleotide sequence ID" value="NZ_CP059491.1"/>
</dbReference>
<keyword evidence="8" id="KW-1185">Reference proteome</keyword>
<dbReference type="PANTHER" id="PTHR32114:SF2">
    <property type="entry name" value="ABC TRANSPORTER ABCH.3"/>
    <property type="match status" value="1"/>
</dbReference>
<evidence type="ECO:0000259" key="6">
    <source>
        <dbReference type="Pfam" id="PF13476"/>
    </source>
</evidence>
<feature type="region of interest" description="Disordered" evidence="5">
    <location>
        <begin position="90"/>
        <end position="109"/>
    </location>
</feature>
<evidence type="ECO:0000256" key="3">
    <source>
        <dbReference type="ARBA" id="ARBA00013368"/>
    </source>
</evidence>
<dbReference type="SUPFAM" id="SSF52540">
    <property type="entry name" value="P-loop containing nucleoside triphosphate hydrolases"/>
    <property type="match status" value="1"/>
</dbReference>
<dbReference type="PANTHER" id="PTHR32114">
    <property type="entry name" value="ABC TRANSPORTER ABCH.3"/>
    <property type="match status" value="1"/>
</dbReference>
<evidence type="ECO:0000256" key="1">
    <source>
        <dbReference type="ARBA" id="ARBA00006930"/>
    </source>
</evidence>
<dbReference type="AlphaFoldDB" id="A0A7D7R278"/>
<dbReference type="Pfam" id="PF13476">
    <property type="entry name" value="AAA_23"/>
    <property type="match status" value="1"/>
</dbReference>
<dbReference type="Proteomes" id="UP000515663">
    <property type="component" value="Chromosome"/>
</dbReference>
<comment type="similarity">
    <text evidence="1">Belongs to the SMC family. SbcC subfamily.</text>
</comment>
<name>A0A7D7R278_9ACTN</name>
<feature type="compositionally biased region" description="Basic and acidic residues" evidence="5">
    <location>
        <begin position="94"/>
        <end position="109"/>
    </location>
</feature>
<feature type="domain" description="Rad50/SbcC-type AAA" evidence="6">
    <location>
        <begin position="5"/>
        <end position="181"/>
    </location>
</feature>
<dbReference type="KEGG" id="gji:H1R19_09185"/>
<evidence type="ECO:0000313" key="8">
    <source>
        <dbReference type="Proteomes" id="UP000515663"/>
    </source>
</evidence>
<sequence length="999" mass="107804">MRLHRLRIRAFGPFADEITVDFDDLGGDGLFLLHGQTGAGKTTVLDAVAFALFGRVPGVRDTARRLHSDHAAPEDVPEVELEATVGSRRLRITRSPEHERPKKRGEGTRKVNAKATLVWVDGSGPDLTRIPEIGDAVVRLLGMSADQFFQVVLLPQGDFARFLRAHSDEREALLERLFDTERFGDLEEWLRDKARESATALTEHSAVLDRIAGQIVAVGGTAAPAEPDLDWAQERLDSARAAADRALAERTTAAAAVEQAQAAFDHARRLAELRRRGRHATERLAGLAAGASELAAADRARRSALRAAPIVPLADDHDRTALDVRRAAETAERARVEMVALEEGRSLCESATETELDSALDAAMDRWSEESGRWEPLAKRVARRPALVAEIEDLEAAIATADAQAAHTRNLLDAAPARREEALAALREAEELRVQAPRLRGERDQLRRVLRALADHAEVLEQLAHAEKGLLDARDKHTAAREHQLDVRERRLSGMAVELAGALVDGEPCVVCGSAEHPLPATGEPSDSGATVVSREVEEKEAAAAEESASAIKAIAASAVAALSERRSNLEAVIGDADPDTLEAEHVRVDAQLAAAERAAARLTALQGAVEKIDAEINSLRAVLADSEAAQSARRERRNSLRQNLSALDADVEEATGGRIGIAERRRELAELCRRARRLREARGDADRARTRLTEVAQRLAAACADAEFDSVSDVRAAFAPAQRIAEWESMLTEAANLRAASEETLADPDVRAALESPEVDLDRLAAEFGTARTHCDEAAAAHAVAEERRAGLERYVADFWVALDALAPLQARHAELQGLAELVSGRGQNSRRMSLRSYVLAARLDEVLVAASGRLREMSSGRYEFVHSDAVGVRGRRGGLGIEVRDEYTGALRATTTLSGGETFFASLALALGLADVVSAESGGRVLDTIFIDEGFGTLDPEALDLVMGVLDELRTGGRVVGVVSHVDELRARIPAQLHVLRGEHGSTVRVQSPLGVS</sequence>
<evidence type="ECO:0000256" key="2">
    <source>
        <dbReference type="ARBA" id="ARBA00011322"/>
    </source>
</evidence>
<protein>
    <recommendedName>
        <fullName evidence="3">Nuclease SbcCD subunit C</fullName>
    </recommendedName>
</protein>
<dbReference type="Gene3D" id="3.40.50.300">
    <property type="entry name" value="P-loop containing nucleotide triphosphate hydrolases"/>
    <property type="match status" value="2"/>
</dbReference>
<evidence type="ECO:0000313" key="7">
    <source>
        <dbReference type="EMBL" id="QMT03251.1"/>
    </source>
</evidence>